<evidence type="ECO:0000313" key="2">
    <source>
        <dbReference type="Proteomes" id="UP001365542"/>
    </source>
</evidence>
<sequence length="148" mass="17159">MTVPLFKDLGAFTHPLEAQSSHGKLTSSYFQVNFQHYPIVCQFYTFDHNRPNVEISDASDLVTPNVEYSDPRTYRPEVRNLPIGSMFWTWGFRKYGGGWWPVLEPFFSYRKIAFLVVPVLDYIKRKDVLKPNTRAAVRMTNDADEAGM</sequence>
<reference evidence="1 2" key="1">
    <citation type="submission" date="2019-10" db="EMBL/GenBank/DDBJ databases">
        <authorList>
            <person name="Palmer J.M."/>
        </authorList>
    </citation>
    <scope>NUCLEOTIDE SEQUENCE [LARGE SCALE GENOMIC DNA]</scope>
    <source>
        <strain evidence="1 2">TWF694</strain>
    </source>
</reference>
<name>A0AAV9XRR7_9PEZI</name>
<evidence type="ECO:0000313" key="1">
    <source>
        <dbReference type="EMBL" id="KAK6544790.1"/>
    </source>
</evidence>
<proteinExistence type="predicted"/>
<gene>
    <name evidence="1" type="ORF">TWF694_001473</name>
</gene>
<dbReference type="Proteomes" id="UP001365542">
    <property type="component" value="Unassembled WGS sequence"/>
</dbReference>
<dbReference type="AlphaFoldDB" id="A0AAV9XRR7"/>
<protein>
    <submittedName>
        <fullName evidence="1">Uncharacterized protein</fullName>
    </submittedName>
</protein>
<comment type="caution">
    <text evidence="1">The sequence shown here is derived from an EMBL/GenBank/DDBJ whole genome shotgun (WGS) entry which is preliminary data.</text>
</comment>
<accession>A0AAV9XRR7</accession>
<dbReference type="EMBL" id="JAVHJO010000001">
    <property type="protein sequence ID" value="KAK6544790.1"/>
    <property type="molecule type" value="Genomic_DNA"/>
</dbReference>
<organism evidence="1 2">
    <name type="scientific">Orbilia ellipsospora</name>
    <dbReference type="NCBI Taxonomy" id="2528407"/>
    <lineage>
        <taxon>Eukaryota</taxon>
        <taxon>Fungi</taxon>
        <taxon>Dikarya</taxon>
        <taxon>Ascomycota</taxon>
        <taxon>Pezizomycotina</taxon>
        <taxon>Orbiliomycetes</taxon>
        <taxon>Orbiliales</taxon>
        <taxon>Orbiliaceae</taxon>
        <taxon>Orbilia</taxon>
    </lineage>
</organism>
<keyword evidence="2" id="KW-1185">Reference proteome</keyword>